<comment type="caution">
    <text evidence="1">The sequence shown here is derived from an EMBL/GenBank/DDBJ whole genome shotgun (WGS) entry which is preliminary data.</text>
</comment>
<proteinExistence type="predicted"/>
<dbReference type="AlphaFoldDB" id="A0A6B0Y6J5"/>
<accession>A0A6B0Y6J5</accession>
<dbReference type="SUPFAM" id="SSF52540">
    <property type="entry name" value="P-loop containing nucleoside triphosphate hydrolases"/>
    <property type="match status" value="1"/>
</dbReference>
<dbReference type="EMBL" id="VXRY01000483">
    <property type="protein sequence ID" value="MXY34756.1"/>
    <property type="molecule type" value="Genomic_DNA"/>
</dbReference>
<dbReference type="Gene3D" id="3.40.50.300">
    <property type="entry name" value="P-loop containing nucleotide triphosphate hydrolases"/>
    <property type="match status" value="1"/>
</dbReference>
<name>A0A6B0Y6J5_9RHOB</name>
<gene>
    <name evidence="1" type="ORF">F4Y60_11850</name>
</gene>
<evidence type="ECO:0000313" key="1">
    <source>
        <dbReference type="EMBL" id="MXY34756.1"/>
    </source>
</evidence>
<protein>
    <submittedName>
        <fullName evidence="1">Uncharacterized protein</fullName>
    </submittedName>
</protein>
<sequence>MHGGLQAVAITSAAHFESDLIFLDETMNNLAASKVLGVFRLVREVREPGEACAFITHGGRRGFQAFDRVLVMRRVEVLADARSPRSSGISDAEDIITSEVLPE</sequence>
<dbReference type="InterPro" id="IPR027417">
    <property type="entry name" value="P-loop_NTPase"/>
</dbReference>
<reference evidence="1" key="1">
    <citation type="submission" date="2019-09" db="EMBL/GenBank/DDBJ databases">
        <title>Characterisation of the sponge microbiome using genome-centric metagenomics.</title>
        <authorList>
            <person name="Engelberts J.P."/>
            <person name="Robbins S.J."/>
            <person name="De Goeij J.M."/>
            <person name="Aranda M."/>
            <person name="Bell S.C."/>
            <person name="Webster N.S."/>
        </authorList>
    </citation>
    <scope>NUCLEOTIDE SEQUENCE</scope>
    <source>
        <strain evidence="1">SB0664_bin_43</strain>
    </source>
</reference>
<organism evidence="1">
    <name type="scientific">Boseongicola sp. SB0664_bin_43</name>
    <dbReference type="NCBI Taxonomy" id="2604844"/>
    <lineage>
        <taxon>Bacteria</taxon>
        <taxon>Pseudomonadati</taxon>
        <taxon>Pseudomonadota</taxon>
        <taxon>Alphaproteobacteria</taxon>
        <taxon>Rhodobacterales</taxon>
        <taxon>Paracoccaceae</taxon>
        <taxon>Boseongicola</taxon>
    </lineage>
</organism>